<feature type="transmembrane region" description="Helical" evidence="7">
    <location>
        <begin position="42"/>
        <end position="61"/>
    </location>
</feature>
<evidence type="ECO:0000259" key="8">
    <source>
        <dbReference type="PROSITE" id="PS50850"/>
    </source>
</evidence>
<dbReference type="PROSITE" id="PS50850">
    <property type="entry name" value="MFS"/>
    <property type="match status" value="1"/>
</dbReference>
<dbReference type="InterPro" id="IPR011701">
    <property type="entry name" value="MFS"/>
</dbReference>
<feature type="transmembrane region" description="Helical" evidence="7">
    <location>
        <begin position="159"/>
        <end position="179"/>
    </location>
</feature>
<sequence length="382" mass="40140">MRIRMNERIATRSVFFIAGLATSAWAVMVPFAKLNTGANEALLGILLLCLGGGAIISMPLAGPLSSRYGCRKIIGYAVMIIILSMPFLTLANSPVTLGFLLLIFGIGVGLTDCAMNIQAILVEKNAGTPLMSGFHGMYSVGGIAGAGLMTGLLTFGLNILASSLVVSLIIFMLLMVCFSRLLPYASPAEGPAFAFPKGEVLLFGAICFIVFLAEGTVLDWSAVYLVEVRQIADSQAGLGFTFFALAMTVGRLSGDVIIRRSGSLHIVVSGAVLAFGGFCLIIFSTSLIALLIGYLCIGAGCANIVPVMFSQVGKQTSMPQMVAVPAVTTMGYIGVLAGPAMIGFIAHHSSLPHAFIFVAALMLIVLMLSVALNRTIKLHQEF</sequence>
<comment type="caution">
    <text evidence="9">The sequence shown here is derived from an EMBL/GenBank/DDBJ whole genome shotgun (WGS) entry which is preliminary data.</text>
</comment>
<dbReference type="GO" id="GO:0022857">
    <property type="term" value="F:transmembrane transporter activity"/>
    <property type="evidence" value="ECO:0007669"/>
    <property type="project" value="InterPro"/>
</dbReference>
<comment type="subcellular location">
    <subcellularLocation>
        <location evidence="1">Cell inner membrane</location>
        <topology evidence="1">Multi-pass membrane protein</topology>
    </subcellularLocation>
</comment>
<feature type="transmembrane region" description="Helical" evidence="7">
    <location>
        <begin position="200"/>
        <end position="223"/>
    </location>
</feature>
<accession>A0A5H6NY05</accession>
<dbReference type="InterPro" id="IPR051788">
    <property type="entry name" value="MFS_Transporter"/>
</dbReference>
<protein>
    <submittedName>
        <fullName evidence="9">MFS transporter</fullName>
    </submittedName>
</protein>
<keyword evidence="6 7" id="KW-0472">Membrane</keyword>
<dbReference type="Pfam" id="PF07690">
    <property type="entry name" value="MFS_1"/>
    <property type="match status" value="1"/>
</dbReference>
<evidence type="ECO:0000256" key="5">
    <source>
        <dbReference type="ARBA" id="ARBA00022989"/>
    </source>
</evidence>
<dbReference type="Gene3D" id="1.20.1250.20">
    <property type="entry name" value="MFS general substrate transporter like domains"/>
    <property type="match status" value="2"/>
</dbReference>
<feature type="transmembrane region" description="Helical" evidence="7">
    <location>
        <begin position="351"/>
        <end position="372"/>
    </location>
</feature>
<evidence type="ECO:0000256" key="2">
    <source>
        <dbReference type="ARBA" id="ARBA00022475"/>
    </source>
</evidence>
<organism evidence="9">
    <name type="scientific">Salmonella enterica subsp. enterica serovar Adjame</name>
    <dbReference type="NCBI Taxonomy" id="2021403"/>
    <lineage>
        <taxon>Bacteria</taxon>
        <taxon>Pseudomonadati</taxon>
        <taxon>Pseudomonadota</taxon>
        <taxon>Gammaproteobacteria</taxon>
        <taxon>Enterobacterales</taxon>
        <taxon>Enterobacteriaceae</taxon>
        <taxon>Salmonella</taxon>
    </lineage>
</organism>
<evidence type="ECO:0000256" key="1">
    <source>
        <dbReference type="ARBA" id="ARBA00004429"/>
    </source>
</evidence>
<gene>
    <name evidence="9" type="ORF">ERG05_12960</name>
</gene>
<feature type="domain" description="Major facilitator superfamily (MFS) profile" evidence="8">
    <location>
        <begin position="7"/>
        <end position="377"/>
    </location>
</feature>
<dbReference type="EMBL" id="AAHVST010000010">
    <property type="protein sequence ID" value="ECA8670834.1"/>
    <property type="molecule type" value="Genomic_DNA"/>
</dbReference>
<keyword evidence="2" id="KW-1003">Cell membrane</keyword>
<feature type="transmembrane region" description="Helical" evidence="7">
    <location>
        <begin position="97"/>
        <end position="122"/>
    </location>
</feature>
<dbReference type="GO" id="GO:0005886">
    <property type="term" value="C:plasma membrane"/>
    <property type="evidence" value="ECO:0007669"/>
    <property type="project" value="UniProtKB-SubCell"/>
</dbReference>
<feature type="transmembrane region" description="Helical" evidence="7">
    <location>
        <begin position="289"/>
        <end position="309"/>
    </location>
</feature>
<dbReference type="InterPro" id="IPR020846">
    <property type="entry name" value="MFS_dom"/>
</dbReference>
<evidence type="ECO:0000313" key="9">
    <source>
        <dbReference type="EMBL" id="ECA8670834.1"/>
    </source>
</evidence>
<reference evidence="9" key="1">
    <citation type="submission" date="2019-01" db="EMBL/GenBank/DDBJ databases">
        <authorList>
            <person name="Ashton P.M."/>
            <person name="Dallman T."/>
            <person name="Nair S."/>
            <person name="De Pinna E."/>
            <person name="Peters T."/>
            <person name="Grant K."/>
        </authorList>
    </citation>
    <scope>NUCLEOTIDE SEQUENCE</scope>
    <source>
        <strain evidence="9">626680</strain>
    </source>
</reference>
<keyword evidence="3" id="KW-0997">Cell inner membrane</keyword>
<feature type="transmembrane region" description="Helical" evidence="7">
    <location>
        <begin position="235"/>
        <end position="252"/>
    </location>
</feature>
<evidence type="ECO:0000256" key="7">
    <source>
        <dbReference type="SAM" id="Phobius"/>
    </source>
</evidence>
<feature type="transmembrane region" description="Helical" evidence="7">
    <location>
        <begin position="134"/>
        <end position="153"/>
    </location>
</feature>
<keyword evidence="5 7" id="KW-1133">Transmembrane helix</keyword>
<dbReference type="PANTHER" id="PTHR23514:SF13">
    <property type="entry name" value="INNER MEMBRANE PROTEIN YBJJ"/>
    <property type="match status" value="1"/>
</dbReference>
<dbReference type="AlphaFoldDB" id="A0A5H6NY05"/>
<proteinExistence type="predicted"/>
<dbReference type="PANTHER" id="PTHR23514">
    <property type="entry name" value="BYPASS OF STOP CODON PROTEIN 6"/>
    <property type="match status" value="1"/>
</dbReference>
<feature type="transmembrane region" description="Helical" evidence="7">
    <location>
        <begin position="73"/>
        <end position="91"/>
    </location>
</feature>
<feature type="transmembrane region" description="Helical" evidence="7">
    <location>
        <begin position="321"/>
        <end position="345"/>
    </location>
</feature>
<keyword evidence="4 7" id="KW-0812">Transmembrane</keyword>
<dbReference type="CDD" id="cd17393">
    <property type="entry name" value="MFS_MosC_like"/>
    <property type="match status" value="1"/>
</dbReference>
<dbReference type="SUPFAM" id="SSF103473">
    <property type="entry name" value="MFS general substrate transporter"/>
    <property type="match status" value="1"/>
</dbReference>
<name>A0A5H6NY05_SALET</name>
<evidence type="ECO:0000256" key="3">
    <source>
        <dbReference type="ARBA" id="ARBA00022519"/>
    </source>
</evidence>
<feature type="transmembrane region" description="Helical" evidence="7">
    <location>
        <begin position="264"/>
        <end position="283"/>
    </location>
</feature>
<evidence type="ECO:0000256" key="6">
    <source>
        <dbReference type="ARBA" id="ARBA00023136"/>
    </source>
</evidence>
<dbReference type="InterPro" id="IPR036259">
    <property type="entry name" value="MFS_trans_sf"/>
</dbReference>
<evidence type="ECO:0000256" key="4">
    <source>
        <dbReference type="ARBA" id="ARBA00022692"/>
    </source>
</evidence>